<dbReference type="EMBL" id="JBEAFC010000005">
    <property type="protein sequence ID" value="KAL1556855.1"/>
    <property type="molecule type" value="Genomic_DNA"/>
</dbReference>
<proteinExistence type="predicted"/>
<keyword evidence="3" id="KW-1185">Reference proteome</keyword>
<evidence type="ECO:0000313" key="3">
    <source>
        <dbReference type="Proteomes" id="UP001567538"/>
    </source>
</evidence>
<evidence type="ECO:0000313" key="2">
    <source>
        <dbReference type="EMBL" id="KAL1556855.1"/>
    </source>
</evidence>
<evidence type="ECO:0000256" key="1">
    <source>
        <dbReference type="SAM" id="Phobius"/>
    </source>
</evidence>
<dbReference type="AlphaFoldDB" id="A0ABD1HKB7"/>
<feature type="transmembrane region" description="Helical" evidence="1">
    <location>
        <begin position="55"/>
        <end position="73"/>
    </location>
</feature>
<dbReference type="Proteomes" id="UP001567538">
    <property type="component" value="Unassembled WGS sequence"/>
</dbReference>
<gene>
    <name evidence="2" type="ORF">AAHA92_12420</name>
</gene>
<organism evidence="2 3">
    <name type="scientific">Salvia divinorum</name>
    <name type="common">Maria pastora</name>
    <name type="synonym">Diviner's sage</name>
    <dbReference type="NCBI Taxonomy" id="28513"/>
    <lineage>
        <taxon>Eukaryota</taxon>
        <taxon>Viridiplantae</taxon>
        <taxon>Streptophyta</taxon>
        <taxon>Embryophyta</taxon>
        <taxon>Tracheophyta</taxon>
        <taxon>Spermatophyta</taxon>
        <taxon>Magnoliopsida</taxon>
        <taxon>eudicotyledons</taxon>
        <taxon>Gunneridae</taxon>
        <taxon>Pentapetalae</taxon>
        <taxon>asterids</taxon>
        <taxon>lamiids</taxon>
        <taxon>Lamiales</taxon>
        <taxon>Lamiaceae</taxon>
        <taxon>Nepetoideae</taxon>
        <taxon>Mentheae</taxon>
        <taxon>Salviinae</taxon>
        <taxon>Salvia</taxon>
        <taxon>Salvia subgen. Calosphace</taxon>
    </lineage>
</organism>
<keyword evidence="1" id="KW-0812">Transmembrane</keyword>
<sequence>MRGSGDSRKRAKEKVGGKLKSFKLTGKVAAYILVDILQGGEECLWNLIMLLEEKCFLIHLPLTLLWLFLQWLTNHAASAPRGLFVFSRLL</sequence>
<keyword evidence="1" id="KW-1133">Transmembrane helix</keyword>
<keyword evidence="1" id="KW-0472">Membrane</keyword>
<comment type="caution">
    <text evidence="2">The sequence shown here is derived from an EMBL/GenBank/DDBJ whole genome shotgun (WGS) entry which is preliminary data.</text>
</comment>
<protein>
    <submittedName>
        <fullName evidence="2">Uncharacterized protein</fullName>
    </submittedName>
</protein>
<accession>A0ABD1HKB7</accession>
<reference evidence="2 3" key="1">
    <citation type="submission" date="2024-06" db="EMBL/GenBank/DDBJ databases">
        <title>A chromosome level genome sequence of Diviner's sage (Salvia divinorum).</title>
        <authorList>
            <person name="Ford S.A."/>
            <person name="Ro D.-K."/>
            <person name="Ness R.W."/>
            <person name="Phillips M.A."/>
        </authorList>
    </citation>
    <scope>NUCLEOTIDE SEQUENCE [LARGE SCALE GENOMIC DNA]</scope>
    <source>
        <strain evidence="2">SAF-2024a</strain>
        <tissue evidence="2">Leaf</tissue>
    </source>
</reference>
<name>A0ABD1HKB7_SALDI</name>